<feature type="transmembrane region" description="Helical" evidence="1">
    <location>
        <begin position="40"/>
        <end position="63"/>
    </location>
</feature>
<dbReference type="PANTHER" id="PTHR34289">
    <property type="entry name" value="PROTEIN, PUTATIVE (DUF819)-RELATED"/>
    <property type="match status" value="1"/>
</dbReference>
<proteinExistence type="predicted"/>
<dbReference type="Pfam" id="PF05684">
    <property type="entry name" value="DUF819"/>
    <property type="match status" value="1"/>
</dbReference>
<name>A0A3B0WDN2_9ZZZZ</name>
<dbReference type="EMBL" id="UOEW01000370">
    <property type="protein sequence ID" value="VAW42686.1"/>
    <property type="molecule type" value="Genomic_DNA"/>
</dbReference>
<protein>
    <submittedName>
        <fullName evidence="2">DUF819 domain-containing protein</fullName>
    </submittedName>
</protein>
<evidence type="ECO:0000256" key="1">
    <source>
        <dbReference type="SAM" id="Phobius"/>
    </source>
</evidence>
<feature type="transmembrane region" description="Helical" evidence="1">
    <location>
        <begin position="75"/>
        <end position="93"/>
    </location>
</feature>
<feature type="transmembrane region" description="Helical" evidence="1">
    <location>
        <begin position="392"/>
        <end position="413"/>
    </location>
</feature>
<evidence type="ECO:0000313" key="2">
    <source>
        <dbReference type="EMBL" id="VAW42686.1"/>
    </source>
</evidence>
<sequence length="418" mass="44691">MNDTTIPLIQSDAVLFGVLAAILGLVFYTQQHKAKFWQKFYGVVPALLLCYFLPSLLNTFGLIEEADSKQLYHVASRYLLPAALVLLTISVDLKGIVRLGPKAGIMFLTGTLGIIIGGPIAFMLVRAISPEAFLGSAAEEIWKGMTTLAGSWIGGGANQAAMKEVYSVSDEAFAKMIAVDVIWANIWMGTLLFMAQRAKKIDAKTGADVSAIERIKLKMETFQTENARKFNLNDLMLILAVAFAATAIGHAFANWISPIINTNYPVLADISLGKPFFWLVVVATMVGVVLSFTRARKLEGGGASAVGSVFIYILVATIGLKMDITKIFDDPIVFLIGGIWISIHAILLLVVGKLIKAPLFFLAVGSQANVGGAASAPVVASAFHPSLAPVGVLLAVFGYAIGTYGAWFTGVLLQMIAQ</sequence>
<feature type="transmembrane region" description="Helical" evidence="1">
    <location>
        <begin position="172"/>
        <end position="194"/>
    </location>
</feature>
<dbReference type="PANTHER" id="PTHR34289:SF8">
    <property type="entry name" value="DUF819 DOMAIN-CONTAINING PROTEIN"/>
    <property type="match status" value="1"/>
</dbReference>
<feature type="transmembrane region" description="Helical" evidence="1">
    <location>
        <begin position="6"/>
        <end position="28"/>
    </location>
</feature>
<feature type="transmembrane region" description="Helical" evidence="1">
    <location>
        <begin position="359"/>
        <end position="380"/>
    </location>
</feature>
<dbReference type="InterPro" id="IPR008537">
    <property type="entry name" value="DUF819"/>
</dbReference>
<keyword evidence="1" id="KW-1133">Transmembrane helix</keyword>
<feature type="transmembrane region" description="Helical" evidence="1">
    <location>
        <begin position="276"/>
        <end position="293"/>
    </location>
</feature>
<keyword evidence="1" id="KW-0472">Membrane</keyword>
<reference evidence="2" key="1">
    <citation type="submission" date="2018-06" db="EMBL/GenBank/DDBJ databases">
        <authorList>
            <person name="Zhirakovskaya E."/>
        </authorList>
    </citation>
    <scope>NUCLEOTIDE SEQUENCE</scope>
</reference>
<organism evidence="2">
    <name type="scientific">hydrothermal vent metagenome</name>
    <dbReference type="NCBI Taxonomy" id="652676"/>
    <lineage>
        <taxon>unclassified sequences</taxon>
        <taxon>metagenomes</taxon>
        <taxon>ecological metagenomes</taxon>
    </lineage>
</organism>
<feature type="transmembrane region" description="Helical" evidence="1">
    <location>
        <begin position="235"/>
        <end position="256"/>
    </location>
</feature>
<accession>A0A3B0WDN2</accession>
<feature type="transmembrane region" description="Helical" evidence="1">
    <location>
        <begin position="300"/>
        <end position="320"/>
    </location>
</feature>
<feature type="transmembrane region" description="Helical" evidence="1">
    <location>
        <begin position="332"/>
        <end position="352"/>
    </location>
</feature>
<keyword evidence="1" id="KW-0812">Transmembrane</keyword>
<dbReference type="AlphaFoldDB" id="A0A3B0WDN2"/>
<feature type="transmembrane region" description="Helical" evidence="1">
    <location>
        <begin position="105"/>
        <end position="125"/>
    </location>
</feature>
<gene>
    <name evidence="2" type="ORF">MNBD_GAMMA01-490</name>
</gene>